<feature type="compositionally biased region" description="Polar residues" evidence="1">
    <location>
        <begin position="27"/>
        <end position="43"/>
    </location>
</feature>
<dbReference type="Proteomes" id="UP000326757">
    <property type="component" value="Unassembled WGS sequence"/>
</dbReference>
<evidence type="ECO:0000313" key="3">
    <source>
        <dbReference type="Proteomes" id="UP000326757"/>
    </source>
</evidence>
<sequence>MYKHQQGNEVKETRIHPHANYPGIEPSKTQANLQPKTPPSQAISKPKPNPASQIPPRNPPRTKHRQNQKNQKKKQKKHVINQSAFEEKSGFEPGSIRETLKWRIP</sequence>
<dbReference type="AlphaFoldDB" id="A0A5N6K6I7"/>
<accession>A0A5N6K6I7</accession>
<keyword evidence="3" id="KW-1185">Reference proteome</keyword>
<gene>
    <name evidence="2" type="ORF">EYC80_001888</name>
</gene>
<feature type="region of interest" description="Disordered" evidence="1">
    <location>
        <begin position="1"/>
        <end position="105"/>
    </location>
</feature>
<dbReference type="EMBL" id="VIGI01000007">
    <property type="protein sequence ID" value="KAB8298132.1"/>
    <property type="molecule type" value="Genomic_DNA"/>
</dbReference>
<organism evidence="2 3">
    <name type="scientific">Monilinia laxa</name>
    <name type="common">Brown rot fungus</name>
    <name type="synonym">Sclerotinia laxa</name>
    <dbReference type="NCBI Taxonomy" id="61186"/>
    <lineage>
        <taxon>Eukaryota</taxon>
        <taxon>Fungi</taxon>
        <taxon>Dikarya</taxon>
        <taxon>Ascomycota</taxon>
        <taxon>Pezizomycotina</taxon>
        <taxon>Leotiomycetes</taxon>
        <taxon>Helotiales</taxon>
        <taxon>Sclerotiniaceae</taxon>
        <taxon>Monilinia</taxon>
    </lineage>
</organism>
<feature type="compositionally biased region" description="Basic residues" evidence="1">
    <location>
        <begin position="60"/>
        <end position="79"/>
    </location>
</feature>
<protein>
    <submittedName>
        <fullName evidence="2">Uncharacterized protein</fullName>
    </submittedName>
</protein>
<evidence type="ECO:0000313" key="2">
    <source>
        <dbReference type="EMBL" id="KAB8298132.1"/>
    </source>
</evidence>
<reference evidence="2 3" key="1">
    <citation type="submission" date="2019-06" db="EMBL/GenBank/DDBJ databases">
        <title>Genome Sequence of the Brown Rot Fungal Pathogen Monilinia laxa.</title>
        <authorList>
            <person name="De Miccolis Angelini R.M."/>
            <person name="Landi L."/>
            <person name="Abate D."/>
            <person name="Pollastro S."/>
            <person name="Romanazzi G."/>
            <person name="Faretra F."/>
        </authorList>
    </citation>
    <scope>NUCLEOTIDE SEQUENCE [LARGE SCALE GENOMIC DNA]</scope>
    <source>
        <strain evidence="2 3">Mlax316</strain>
    </source>
</reference>
<evidence type="ECO:0000256" key="1">
    <source>
        <dbReference type="SAM" id="MobiDB-lite"/>
    </source>
</evidence>
<proteinExistence type="predicted"/>
<name>A0A5N6K6I7_MONLA</name>
<comment type="caution">
    <text evidence="2">The sequence shown here is derived from an EMBL/GenBank/DDBJ whole genome shotgun (WGS) entry which is preliminary data.</text>
</comment>